<dbReference type="SUPFAM" id="SSF53474">
    <property type="entry name" value="alpha/beta-Hydrolases"/>
    <property type="match status" value="1"/>
</dbReference>
<evidence type="ECO:0000259" key="1">
    <source>
        <dbReference type="Pfam" id="PF12146"/>
    </source>
</evidence>
<name>A0A508X276_9HYPH</name>
<dbReference type="InterPro" id="IPR022742">
    <property type="entry name" value="Hydrolase_4"/>
</dbReference>
<dbReference type="Gene3D" id="3.40.50.1820">
    <property type="entry name" value="alpha/beta hydrolase"/>
    <property type="match status" value="1"/>
</dbReference>
<dbReference type="Proteomes" id="UP000507954">
    <property type="component" value="Unassembled WGS sequence"/>
</dbReference>
<reference evidence="3" key="3">
    <citation type="submission" date="2019-06" db="EMBL/GenBank/DDBJ databases">
        <authorList>
            <person name="Le Quere A."/>
            <person name="Colella S."/>
        </authorList>
    </citation>
    <scope>NUCLEOTIDE SEQUENCE</scope>
    <source>
        <strain evidence="3">EmedicaeMD41</strain>
    </source>
</reference>
<reference evidence="2 4" key="2">
    <citation type="journal article" date="2018" name="FEMS Microbiol. Ecol.">
        <title>Co-invading symbiotic mutualists of Medicago polymorpha retain high ancestral diversity and contain diverse accessory genomes.</title>
        <authorList>
            <person name="Porter S.S."/>
            <person name="Faber-Hammond J.J."/>
            <person name="Friesen M.L."/>
        </authorList>
    </citation>
    <scope>NUCLEOTIDE SEQUENCE [LARGE SCALE GENOMIC DNA]</scope>
    <source>
        <strain evidence="2 4">Str16</strain>
    </source>
</reference>
<keyword evidence="4" id="KW-1185">Reference proteome</keyword>
<dbReference type="InterPro" id="IPR029058">
    <property type="entry name" value="AB_hydrolase_fold"/>
</dbReference>
<accession>A0A508X276</accession>
<dbReference type="OMA" id="AFDWRGQ"/>
<dbReference type="InterPro" id="IPR000073">
    <property type="entry name" value="AB_hydrolase_1"/>
</dbReference>
<dbReference type="EMBL" id="CABFNB010000097">
    <property type="protein sequence ID" value="VTZ61942.1"/>
    <property type="molecule type" value="Genomic_DNA"/>
</dbReference>
<evidence type="ECO:0000313" key="2">
    <source>
        <dbReference type="EMBL" id="PLT97178.1"/>
    </source>
</evidence>
<reference evidence="2" key="1">
    <citation type="submission" date="2017-04" db="EMBL/GenBank/DDBJ databases">
        <authorList>
            <person name="Porter S."/>
            <person name="Friesen M.L."/>
            <person name="Faber-Hammond J."/>
        </authorList>
    </citation>
    <scope>NUCLEOTIDE SEQUENCE</scope>
    <source>
        <strain evidence="2">Str16</strain>
    </source>
</reference>
<organism evidence="3">
    <name type="scientific">Sinorhizobium medicae</name>
    <dbReference type="NCBI Taxonomy" id="110321"/>
    <lineage>
        <taxon>Bacteria</taxon>
        <taxon>Pseudomonadati</taxon>
        <taxon>Pseudomonadota</taxon>
        <taxon>Alphaproteobacteria</taxon>
        <taxon>Hyphomicrobiales</taxon>
        <taxon>Rhizobiaceae</taxon>
        <taxon>Sinorhizobium/Ensifer group</taxon>
        <taxon>Sinorhizobium</taxon>
    </lineage>
</organism>
<sequence length="337" mass="37551">MNARLHDHAPMTTLLQSMPQNPLPGDPVVGFFDGADERKIRYAVFKSRAPVIRGTIVLLQGRNESIEKYFETIGELMAAGFWVATFDWRGQGGSERLSPHRTRGHVEHFADYERDLTRFLDEIVLPDTRLPFSIVAHSMGALVALSLAPMLASRIDRMVLLAPFVGLGGQAISERGIAAIATIMRLLGLGRLPLSADRDKRAQFKGNVLTSDDRRYRRNLALIDARPQLRVGPPTARWLSEAFATMRRVLRHEHLTRITIPTVILAPTADRLVPYVPVEYLASNFRAGHLIPIDGARHELLQEADRYRAQAMAAIFAFLPGADAEDPGSLPRQLEEA</sequence>
<gene>
    <name evidence="2" type="ORF">BMJ33_26320</name>
    <name evidence="3" type="ORF">EMEDMD4_310191</name>
</gene>
<dbReference type="EMBL" id="NBUC01000132">
    <property type="protein sequence ID" value="PLT97178.1"/>
    <property type="molecule type" value="Genomic_DNA"/>
</dbReference>
<dbReference type="PRINTS" id="PR00111">
    <property type="entry name" value="ABHYDROLASE"/>
</dbReference>
<dbReference type="GO" id="GO:0016787">
    <property type="term" value="F:hydrolase activity"/>
    <property type="evidence" value="ECO:0007669"/>
    <property type="project" value="UniProtKB-KW"/>
</dbReference>
<proteinExistence type="predicted"/>
<protein>
    <submittedName>
        <fullName evidence="3">Alpha/beta hydrolase fold</fullName>
    </submittedName>
    <submittedName>
        <fullName evidence="2">Lysophospholipase</fullName>
    </submittedName>
</protein>
<dbReference type="AlphaFoldDB" id="A0A508X276"/>
<dbReference type="Proteomes" id="UP001190825">
    <property type="component" value="Unassembled WGS sequence"/>
</dbReference>
<evidence type="ECO:0000313" key="4">
    <source>
        <dbReference type="Proteomes" id="UP001190825"/>
    </source>
</evidence>
<keyword evidence="3" id="KW-0378">Hydrolase</keyword>
<dbReference type="PANTHER" id="PTHR11614">
    <property type="entry name" value="PHOSPHOLIPASE-RELATED"/>
    <property type="match status" value="1"/>
</dbReference>
<dbReference type="InterPro" id="IPR051044">
    <property type="entry name" value="MAG_DAG_Lipase"/>
</dbReference>
<dbReference type="Pfam" id="PF12146">
    <property type="entry name" value="Hydrolase_4"/>
    <property type="match status" value="1"/>
</dbReference>
<evidence type="ECO:0000313" key="3">
    <source>
        <dbReference type="EMBL" id="VTZ61942.1"/>
    </source>
</evidence>
<feature type="domain" description="Serine aminopeptidase S33" evidence="1">
    <location>
        <begin position="53"/>
        <end position="305"/>
    </location>
</feature>